<evidence type="ECO:0000256" key="1">
    <source>
        <dbReference type="SAM" id="MobiDB-lite"/>
    </source>
</evidence>
<keyword evidence="2" id="KW-0472">Membrane</keyword>
<proteinExistence type="predicted"/>
<feature type="region of interest" description="Disordered" evidence="1">
    <location>
        <begin position="152"/>
        <end position="189"/>
    </location>
</feature>
<feature type="compositionally biased region" description="Low complexity" evidence="1">
    <location>
        <begin position="161"/>
        <end position="180"/>
    </location>
</feature>
<evidence type="ECO:0000313" key="3">
    <source>
        <dbReference type="EMBL" id="KAG5648069.1"/>
    </source>
</evidence>
<dbReference type="OrthoDB" id="3201807at2759"/>
<dbReference type="Proteomes" id="UP000775547">
    <property type="component" value="Unassembled WGS sequence"/>
</dbReference>
<sequence>MPDLRYNIRWVESTFSSLATTESLLAPERDAGTISSNDYTAATNFLPGFHRHYRDVGTFAAIPFLYAVRRRNWGLPRTALFLLPVSFVGFVAGHVASITAHYNFVRSIEDPEGFSQAMLNIQKHTGSYPPPGPTIVRQGGKWAVDHDADTPPIHTLEQHTSPMPSMISDASAPSSSLAATPPAPPSKWDQIRAVNSRTSTNSSWDALRQNHERTRVPASNMNSLNDGGASDFDRTRGDDRAAEQAKFDELLEKERNMK</sequence>
<evidence type="ECO:0000313" key="4">
    <source>
        <dbReference type="Proteomes" id="UP000775547"/>
    </source>
</evidence>
<accession>A0A9P7GCM2</accession>
<feature type="transmembrane region" description="Helical" evidence="2">
    <location>
        <begin position="79"/>
        <end position="102"/>
    </location>
</feature>
<reference evidence="3" key="1">
    <citation type="submission" date="2020-07" db="EMBL/GenBank/DDBJ databases">
        <authorList>
            <person name="Nieuwenhuis M."/>
            <person name="Van De Peppel L.J.J."/>
        </authorList>
    </citation>
    <scope>NUCLEOTIDE SEQUENCE</scope>
    <source>
        <strain evidence="3">AP01</strain>
        <tissue evidence="3">Mycelium</tissue>
    </source>
</reference>
<reference evidence="3" key="2">
    <citation type="submission" date="2021-10" db="EMBL/GenBank/DDBJ databases">
        <title>Phylogenomics reveals ancestral predisposition of the termite-cultivated fungus Termitomyces towards a domesticated lifestyle.</title>
        <authorList>
            <person name="Auxier B."/>
            <person name="Grum-Grzhimaylo A."/>
            <person name="Cardenas M.E."/>
            <person name="Lodge J.D."/>
            <person name="Laessoe T."/>
            <person name="Pedersen O."/>
            <person name="Smith M.E."/>
            <person name="Kuyper T.W."/>
            <person name="Franco-Molano E.A."/>
            <person name="Baroni T.J."/>
            <person name="Aanen D.K."/>
        </authorList>
    </citation>
    <scope>NUCLEOTIDE SEQUENCE</scope>
    <source>
        <strain evidence="3">AP01</strain>
        <tissue evidence="3">Mycelium</tissue>
    </source>
</reference>
<keyword evidence="2" id="KW-0812">Transmembrane</keyword>
<keyword evidence="4" id="KW-1185">Reference proteome</keyword>
<evidence type="ECO:0000256" key="2">
    <source>
        <dbReference type="SAM" id="Phobius"/>
    </source>
</evidence>
<organism evidence="3 4">
    <name type="scientific">Asterophora parasitica</name>
    <dbReference type="NCBI Taxonomy" id="117018"/>
    <lineage>
        <taxon>Eukaryota</taxon>
        <taxon>Fungi</taxon>
        <taxon>Dikarya</taxon>
        <taxon>Basidiomycota</taxon>
        <taxon>Agaricomycotina</taxon>
        <taxon>Agaricomycetes</taxon>
        <taxon>Agaricomycetidae</taxon>
        <taxon>Agaricales</taxon>
        <taxon>Tricholomatineae</taxon>
        <taxon>Lyophyllaceae</taxon>
        <taxon>Asterophora</taxon>
    </lineage>
</organism>
<keyword evidence="2" id="KW-1133">Transmembrane helix</keyword>
<feature type="region of interest" description="Disordered" evidence="1">
    <location>
        <begin position="213"/>
        <end position="258"/>
    </location>
</feature>
<protein>
    <recommendedName>
        <fullName evidence="5">Transmembrane protein</fullName>
    </recommendedName>
</protein>
<name>A0A9P7GCM2_9AGAR</name>
<dbReference type="AlphaFoldDB" id="A0A9P7GCM2"/>
<comment type="caution">
    <text evidence="3">The sequence shown here is derived from an EMBL/GenBank/DDBJ whole genome shotgun (WGS) entry which is preliminary data.</text>
</comment>
<gene>
    <name evidence="3" type="ORF">DXG03_007104</name>
</gene>
<evidence type="ECO:0008006" key="5">
    <source>
        <dbReference type="Google" id="ProtNLM"/>
    </source>
</evidence>
<dbReference type="EMBL" id="JABCKV010000005">
    <property type="protein sequence ID" value="KAG5648069.1"/>
    <property type="molecule type" value="Genomic_DNA"/>
</dbReference>
<feature type="compositionally biased region" description="Basic and acidic residues" evidence="1">
    <location>
        <begin position="231"/>
        <end position="258"/>
    </location>
</feature>